<accession>A0A267MN15</accession>
<keyword evidence="2" id="KW-1185">Reference proteome</keyword>
<protein>
    <submittedName>
        <fullName evidence="1">Uncharacterized protein</fullName>
    </submittedName>
</protein>
<dbReference type="RefSeq" id="WP_095131431.1">
    <property type="nucleotide sequence ID" value="NZ_NIBG01000002.1"/>
</dbReference>
<sequence>MYSNRRRSHVHFIHQYKMDTDEYTGTRVVIFRKASGKKEIKDIGDFKIHKYKNPKTKKNKVSGWSIKTCELEGIVKKEMTNTSIDEKYKMCHVLYESAEMELDDYLEEVMELELLNTDIVGK</sequence>
<dbReference type="EMBL" id="NIBG01000002">
    <property type="protein sequence ID" value="PAB60827.1"/>
    <property type="molecule type" value="Genomic_DNA"/>
</dbReference>
<organism evidence="1 2">
    <name type="scientific">Anaeromicrobium sediminis</name>
    <dbReference type="NCBI Taxonomy" id="1478221"/>
    <lineage>
        <taxon>Bacteria</taxon>
        <taxon>Bacillati</taxon>
        <taxon>Bacillota</taxon>
        <taxon>Clostridia</taxon>
        <taxon>Peptostreptococcales</taxon>
        <taxon>Thermotaleaceae</taxon>
        <taxon>Anaeromicrobium</taxon>
    </lineage>
</organism>
<reference evidence="1 2" key="1">
    <citation type="submission" date="2017-06" db="EMBL/GenBank/DDBJ databases">
        <title>Draft genome sequence of anaerobic fermentative bacterium Anaeromicrobium sediminis DY2726D isolated from West Pacific Ocean sediments.</title>
        <authorList>
            <person name="Zeng X."/>
        </authorList>
    </citation>
    <scope>NUCLEOTIDE SEQUENCE [LARGE SCALE GENOMIC DNA]</scope>
    <source>
        <strain evidence="1 2">DY2726D</strain>
    </source>
</reference>
<dbReference type="AlphaFoldDB" id="A0A267MN15"/>
<dbReference type="Proteomes" id="UP000216024">
    <property type="component" value="Unassembled WGS sequence"/>
</dbReference>
<dbReference type="OrthoDB" id="1911595at2"/>
<gene>
    <name evidence="1" type="ORF">CCE28_04645</name>
</gene>
<name>A0A267MN15_9FIRM</name>
<evidence type="ECO:0000313" key="1">
    <source>
        <dbReference type="EMBL" id="PAB60827.1"/>
    </source>
</evidence>
<comment type="caution">
    <text evidence="1">The sequence shown here is derived from an EMBL/GenBank/DDBJ whole genome shotgun (WGS) entry which is preliminary data.</text>
</comment>
<evidence type="ECO:0000313" key="2">
    <source>
        <dbReference type="Proteomes" id="UP000216024"/>
    </source>
</evidence>
<proteinExistence type="predicted"/>